<dbReference type="EMBL" id="AZMM01016788">
    <property type="protein sequence ID" value="ETJ28096.1"/>
    <property type="molecule type" value="Genomic_DNA"/>
</dbReference>
<comment type="caution">
    <text evidence="1">The sequence shown here is derived from an EMBL/GenBank/DDBJ whole genome shotgun (WGS) entry which is preliminary data.</text>
</comment>
<organism evidence="1">
    <name type="scientific">human gut metagenome</name>
    <dbReference type="NCBI Taxonomy" id="408170"/>
    <lineage>
        <taxon>unclassified sequences</taxon>
        <taxon>metagenomes</taxon>
        <taxon>organismal metagenomes</taxon>
    </lineage>
</organism>
<reference evidence="1" key="1">
    <citation type="submission" date="2013-12" db="EMBL/GenBank/DDBJ databases">
        <title>A Varibaculum cambriense genome reconstructed from a premature infant gut community with otherwise low bacterial novelty that shifts toward anaerobic metabolism during the third week of life.</title>
        <authorList>
            <person name="Brown C.T."/>
            <person name="Sharon I."/>
            <person name="Thomas B.C."/>
            <person name="Castelle C.J."/>
            <person name="Morowitz M.J."/>
            <person name="Banfield J.F."/>
        </authorList>
    </citation>
    <scope>NUCLEOTIDE SEQUENCE</scope>
</reference>
<evidence type="ECO:0000313" key="1">
    <source>
        <dbReference type="EMBL" id="ETJ28096.1"/>
    </source>
</evidence>
<proteinExistence type="predicted"/>
<gene>
    <name evidence="1" type="ORF">Q604_UNBC16788G0001</name>
</gene>
<feature type="non-terminal residue" evidence="1">
    <location>
        <position position="1"/>
    </location>
</feature>
<protein>
    <submittedName>
        <fullName evidence="1">Anaerobic ribonucleoside-triphosphate reductase</fullName>
    </submittedName>
</protein>
<dbReference type="AlphaFoldDB" id="W1XD84"/>
<sequence>DNAMAIFVEPSSDKVRKELEELGVPSEKIDELTEKKVNKRVHQAMQGVVYNLNTMH</sequence>
<name>W1XD84_9ZZZZ</name>
<dbReference type="Gene3D" id="3.20.70.20">
    <property type="match status" value="1"/>
</dbReference>
<accession>W1XD84</accession>